<organism evidence="2 3">
    <name type="scientific">Azoarcus sp. (strain BH72)</name>
    <dbReference type="NCBI Taxonomy" id="418699"/>
    <lineage>
        <taxon>Bacteria</taxon>
        <taxon>Pseudomonadati</taxon>
        <taxon>Pseudomonadota</taxon>
        <taxon>Betaproteobacteria</taxon>
        <taxon>Rhodocyclales</taxon>
        <taxon>Zoogloeaceae</taxon>
        <taxon>Azoarcus</taxon>
    </lineage>
</organism>
<dbReference type="Gene3D" id="3.40.430.10">
    <property type="entry name" value="Dihydrofolate Reductase, subunit A"/>
    <property type="match status" value="1"/>
</dbReference>
<dbReference type="InterPro" id="IPR024072">
    <property type="entry name" value="DHFR-like_dom_sf"/>
</dbReference>
<protein>
    <submittedName>
        <fullName evidence="2">Dihydrofolate reductase, putative</fullName>
    </submittedName>
</protein>
<dbReference type="PANTHER" id="PTHR38011">
    <property type="entry name" value="DIHYDROFOLATE REDUCTASE FAMILY PROTEIN (AFU_ORTHOLOGUE AFUA_8G06820)"/>
    <property type="match status" value="1"/>
</dbReference>
<dbReference type="InterPro" id="IPR050765">
    <property type="entry name" value="Riboflavin_Biosynth_HTPR"/>
</dbReference>
<dbReference type="Pfam" id="PF01872">
    <property type="entry name" value="RibD_C"/>
    <property type="match status" value="1"/>
</dbReference>
<feature type="domain" description="Bacterial bifunctional deaminase-reductase C-terminal" evidence="1">
    <location>
        <begin position="7"/>
        <end position="166"/>
    </location>
</feature>
<dbReference type="GO" id="GO:0008703">
    <property type="term" value="F:5-amino-6-(5-phosphoribosylamino)uracil reductase activity"/>
    <property type="evidence" value="ECO:0007669"/>
    <property type="project" value="InterPro"/>
</dbReference>
<dbReference type="HOGENOM" id="CLU_043966_4_2_4"/>
<dbReference type="GO" id="GO:0009231">
    <property type="term" value="P:riboflavin biosynthetic process"/>
    <property type="evidence" value="ECO:0007669"/>
    <property type="project" value="InterPro"/>
</dbReference>
<gene>
    <name evidence="2" type="ordered locus">azo2987</name>
</gene>
<dbReference type="InterPro" id="IPR002734">
    <property type="entry name" value="RibDG_C"/>
</dbReference>
<name>A1K9U8_AZOSB</name>
<proteinExistence type="predicted"/>
<evidence type="ECO:0000313" key="2">
    <source>
        <dbReference type="EMBL" id="CAL95603.1"/>
    </source>
</evidence>
<dbReference type="eggNOG" id="COG0262">
    <property type="taxonomic scope" value="Bacteria"/>
</dbReference>
<dbReference type="EMBL" id="AM406670">
    <property type="protein sequence ID" value="CAL95603.1"/>
    <property type="molecule type" value="Genomic_DNA"/>
</dbReference>
<evidence type="ECO:0000259" key="1">
    <source>
        <dbReference type="Pfam" id="PF01872"/>
    </source>
</evidence>
<dbReference type="Proteomes" id="UP000002588">
    <property type="component" value="Chromosome"/>
</dbReference>
<dbReference type="STRING" id="62928.azo2987"/>
<accession>A1K9U8</accession>
<dbReference type="SUPFAM" id="SSF53597">
    <property type="entry name" value="Dihydrofolate reductase-like"/>
    <property type="match status" value="1"/>
</dbReference>
<dbReference type="RefSeq" id="WP_011766712.1">
    <property type="nucleotide sequence ID" value="NC_008702.1"/>
</dbReference>
<keyword evidence="3" id="KW-1185">Reference proteome</keyword>
<reference evidence="2 3" key="1">
    <citation type="journal article" date="2006" name="Nat. Biotechnol.">
        <title>Complete genome of the mutualistic, N2-fixing grass endophyte Azoarcus sp. strain BH72.</title>
        <authorList>
            <person name="Krause A."/>
            <person name="Ramakumar A."/>
            <person name="Bartels D."/>
            <person name="Battistoni F."/>
            <person name="Bekel T."/>
            <person name="Boch J."/>
            <person name="Boehm M."/>
            <person name="Friedrich F."/>
            <person name="Hurek T."/>
            <person name="Krause L."/>
            <person name="Linke B."/>
            <person name="McHardy A.C."/>
            <person name="Sarkar A."/>
            <person name="Schneiker S."/>
            <person name="Syed A.A."/>
            <person name="Thauer R."/>
            <person name="Vorhoelter F.-J."/>
            <person name="Weidner S."/>
            <person name="Puehler A."/>
            <person name="Reinhold-Hurek B."/>
            <person name="Kaiser O."/>
            <person name="Goesmann A."/>
        </authorList>
    </citation>
    <scope>NUCLEOTIDE SEQUENCE [LARGE SCALE GENOMIC DNA]</scope>
    <source>
        <strain evidence="2 3">BH72</strain>
    </source>
</reference>
<sequence>MPLTASVFIATSLDGYISRADGAIDWLETANATIPPGEDCGYADFIESVDVLVMGRNTFDLVIGFPEWPYGGKPVIVLTSRPLQLPAALPVTVSVSSETPAALTKRLEAEGVRRIYVDGGITIQRFLAAGLIDDLTVTTIPVLLGSGRRLFGALDADVWLERVATRAFPFGFVQTTYRVRR</sequence>
<evidence type="ECO:0000313" key="3">
    <source>
        <dbReference type="Proteomes" id="UP000002588"/>
    </source>
</evidence>
<dbReference type="PANTHER" id="PTHR38011:SF11">
    <property type="entry name" value="2,5-DIAMINO-6-RIBOSYLAMINO-4(3H)-PYRIMIDINONE 5'-PHOSPHATE REDUCTASE"/>
    <property type="match status" value="1"/>
</dbReference>
<dbReference type="AlphaFoldDB" id="A1K9U8"/>
<dbReference type="KEGG" id="azo:azo2987"/>